<keyword evidence="3" id="KW-0804">Transcription</keyword>
<dbReference type="Gene3D" id="3.40.50.10490">
    <property type="entry name" value="Glucose-6-phosphate isomerase like protein, domain 1"/>
    <property type="match status" value="1"/>
</dbReference>
<dbReference type="Pfam" id="PF01380">
    <property type="entry name" value="SIS"/>
    <property type="match status" value="1"/>
</dbReference>
<dbReference type="GO" id="GO:0003677">
    <property type="term" value="F:DNA binding"/>
    <property type="evidence" value="ECO:0007669"/>
    <property type="project" value="UniProtKB-KW"/>
</dbReference>
<feature type="domain" description="SIS" evidence="5">
    <location>
        <begin position="128"/>
        <end position="268"/>
    </location>
</feature>
<dbReference type="EMBL" id="JAFLRJ010000157">
    <property type="protein sequence ID" value="MBO0513557.1"/>
    <property type="molecule type" value="Genomic_DNA"/>
</dbReference>
<organism evidence="6 7">
    <name type="scientific">Streptomyces beijiangensis</name>
    <dbReference type="NCBI Taxonomy" id="163361"/>
    <lineage>
        <taxon>Bacteria</taxon>
        <taxon>Bacillati</taxon>
        <taxon>Actinomycetota</taxon>
        <taxon>Actinomycetes</taxon>
        <taxon>Kitasatosporales</taxon>
        <taxon>Streptomycetaceae</taxon>
        <taxon>Streptomyces</taxon>
    </lineage>
</organism>
<keyword evidence="7" id="KW-1185">Reference proteome</keyword>
<dbReference type="InterPro" id="IPR036388">
    <property type="entry name" value="WH-like_DNA-bd_sf"/>
</dbReference>
<evidence type="ECO:0000259" key="5">
    <source>
        <dbReference type="PROSITE" id="PS51464"/>
    </source>
</evidence>
<dbReference type="GO" id="GO:0097367">
    <property type="term" value="F:carbohydrate derivative binding"/>
    <property type="evidence" value="ECO:0007669"/>
    <property type="project" value="InterPro"/>
</dbReference>
<dbReference type="PROSITE" id="PS51071">
    <property type="entry name" value="HTH_RPIR"/>
    <property type="match status" value="1"/>
</dbReference>
<dbReference type="InterPro" id="IPR009057">
    <property type="entry name" value="Homeodomain-like_sf"/>
</dbReference>
<evidence type="ECO:0000313" key="6">
    <source>
        <dbReference type="EMBL" id="MBO0513557.1"/>
    </source>
</evidence>
<dbReference type="InterPro" id="IPR047640">
    <property type="entry name" value="RpiR-like"/>
</dbReference>
<accession>A0A939JIC6</accession>
<dbReference type="PROSITE" id="PS51464">
    <property type="entry name" value="SIS"/>
    <property type="match status" value="1"/>
</dbReference>
<protein>
    <submittedName>
        <fullName evidence="6">MurR/RpiR family transcriptional regulator</fullName>
    </submittedName>
</protein>
<dbReference type="CDD" id="cd05013">
    <property type="entry name" value="SIS_RpiR"/>
    <property type="match status" value="1"/>
</dbReference>
<dbReference type="InterPro" id="IPR035472">
    <property type="entry name" value="RpiR-like_SIS"/>
</dbReference>
<name>A0A939JIC6_9ACTN</name>
<dbReference type="AlphaFoldDB" id="A0A939JIC6"/>
<dbReference type="PANTHER" id="PTHR30514">
    <property type="entry name" value="GLUCOKINASE"/>
    <property type="match status" value="1"/>
</dbReference>
<reference evidence="6" key="1">
    <citation type="submission" date="2021-03" db="EMBL/GenBank/DDBJ databases">
        <title>Streptomyces poriferae sp. nov., a novel marine sponge-derived Actinobacteria species with anti-MRSA activity.</title>
        <authorList>
            <person name="Sandoval-Powers M."/>
            <person name="Kralova S."/>
            <person name="Nguyen G.-S."/>
            <person name="Fawwal D."/>
            <person name="Degnes K."/>
            <person name="Klinkenberg G."/>
            <person name="Sletta H."/>
            <person name="Wentzel A."/>
            <person name="Liles M.R."/>
        </authorList>
    </citation>
    <scope>NUCLEOTIDE SEQUENCE</scope>
    <source>
        <strain evidence="6">DSM 41794</strain>
    </source>
</reference>
<evidence type="ECO:0000256" key="1">
    <source>
        <dbReference type="ARBA" id="ARBA00023015"/>
    </source>
</evidence>
<dbReference type="Gene3D" id="1.10.10.10">
    <property type="entry name" value="Winged helix-like DNA-binding domain superfamily/Winged helix DNA-binding domain"/>
    <property type="match status" value="1"/>
</dbReference>
<dbReference type="GO" id="GO:0003700">
    <property type="term" value="F:DNA-binding transcription factor activity"/>
    <property type="evidence" value="ECO:0007669"/>
    <property type="project" value="InterPro"/>
</dbReference>
<dbReference type="Pfam" id="PF01418">
    <property type="entry name" value="HTH_6"/>
    <property type="match status" value="1"/>
</dbReference>
<evidence type="ECO:0000313" key="7">
    <source>
        <dbReference type="Proteomes" id="UP000664167"/>
    </source>
</evidence>
<comment type="caution">
    <text evidence="6">The sequence shown here is derived from an EMBL/GenBank/DDBJ whole genome shotgun (WGS) entry which is preliminary data.</text>
</comment>
<sequence length="291" mass="30602">MTAGTVGRITDELPELPGALRRIAEAVLADPAAAARSTIIELAARGEASPATVTRFARTFGFAGYTELRYALAADTGRTEQASWENASGGAASPDDSLATLVQSLLTTDTELLRETGERLDLDAVAQTAAAMVAARRVLFFGTSVSGAVAGLMAGQFNRIRLPCWSSTDPHEALPNAALLQPGDVVIGVSHRGRTREVLEVLTEGADNGAVSVAVTSSARSPLAEAADHVLLTAGREGVLHARGMATVHSQLFALNALYMAVAMRTYERTTHALEITSQATASHRTEKRRP</sequence>
<dbReference type="PANTHER" id="PTHR30514:SF1">
    <property type="entry name" value="HTH-TYPE TRANSCRIPTIONAL REGULATOR HEXR-RELATED"/>
    <property type="match status" value="1"/>
</dbReference>
<dbReference type="SUPFAM" id="SSF53697">
    <property type="entry name" value="SIS domain"/>
    <property type="match status" value="1"/>
</dbReference>
<dbReference type="Proteomes" id="UP000664167">
    <property type="component" value="Unassembled WGS sequence"/>
</dbReference>
<dbReference type="InterPro" id="IPR001347">
    <property type="entry name" value="SIS_dom"/>
</dbReference>
<dbReference type="SUPFAM" id="SSF46689">
    <property type="entry name" value="Homeodomain-like"/>
    <property type="match status" value="1"/>
</dbReference>
<gene>
    <name evidence="6" type="ORF">J0695_17370</name>
</gene>
<dbReference type="InterPro" id="IPR000281">
    <property type="entry name" value="HTH_RpiR"/>
</dbReference>
<dbReference type="GO" id="GO:1901135">
    <property type="term" value="P:carbohydrate derivative metabolic process"/>
    <property type="evidence" value="ECO:0007669"/>
    <property type="project" value="InterPro"/>
</dbReference>
<evidence type="ECO:0000256" key="2">
    <source>
        <dbReference type="ARBA" id="ARBA00023125"/>
    </source>
</evidence>
<evidence type="ECO:0000259" key="4">
    <source>
        <dbReference type="PROSITE" id="PS51071"/>
    </source>
</evidence>
<evidence type="ECO:0000256" key="3">
    <source>
        <dbReference type="ARBA" id="ARBA00023163"/>
    </source>
</evidence>
<keyword evidence="2" id="KW-0238">DNA-binding</keyword>
<keyword evidence="1" id="KW-0805">Transcription regulation</keyword>
<proteinExistence type="predicted"/>
<dbReference type="RefSeq" id="WP_206962979.1">
    <property type="nucleotide sequence ID" value="NZ_BAAAJJ010000015.1"/>
</dbReference>
<feature type="domain" description="HTH rpiR-type" evidence="4">
    <location>
        <begin position="3"/>
        <end position="79"/>
    </location>
</feature>
<dbReference type="InterPro" id="IPR046348">
    <property type="entry name" value="SIS_dom_sf"/>
</dbReference>